<comment type="caution">
    <text evidence="1">The sequence shown here is derived from an EMBL/GenBank/DDBJ whole genome shotgun (WGS) entry which is preliminary data.</text>
</comment>
<dbReference type="EMBL" id="WTPW01000276">
    <property type="protein sequence ID" value="KAF0527644.1"/>
    <property type="molecule type" value="Genomic_DNA"/>
</dbReference>
<protein>
    <submittedName>
        <fullName evidence="1">Uncharacterized protein</fullName>
    </submittedName>
</protein>
<accession>A0A8H4EP99</accession>
<sequence length="163" mass="19778">MLPSYFQLLPPKPYLPVISQELNLATRQLFFCDSKDSTDFRHHINILRKHYMFRRILRDYFKQKLRLPEKPEDIHMSQKDEFPISNKNIAKQFIAEIQEKFRFTILLFKKYMNINSTDKPELSQDVNEISQMHLTIPIISPKILVETARELRKYYFFYELSKE</sequence>
<keyword evidence="2" id="KW-1185">Reference proteome</keyword>
<name>A0A8H4EP99_GIGMA</name>
<evidence type="ECO:0000313" key="1">
    <source>
        <dbReference type="EMBL" id="KAF0527644.1"/>
    </source>
</evidence>
<proteinExistence type="predicted"/>
<dbReference type="OrthoDB" id="2442740at2759"/>
<reference evidence="1 2" key="1">
    <citation type="journal article" date="2019" name="Environ. Microbiol.">
        <title>At the nexus of three kingdoms: the genome of the mycorrhizal fungus Gigaspora margarita provides insights into plant, endobacterial and fungal interactions.</title>
        <authorList>
            <person name="Venice F."/>
            <person name="Ghignone S."/>
            <person name="Salvioli di Fossalunga A."/>
            <person name="Amselem J."/>
            <person name="Novero M."/>
            <person name="Xianan X."/>
            <person name="Sedzielewska Toro K."/>
            <person name="Morin E."/>
            <person name="Lipzen A."/>
            <person name="Grigoriev I.V."/>
            <person name="Henrissat B."/>
            <person name="Martin F.M."/>
            <person name="Bonfante P."/>
        </authorList>
    </citation>
    <scope>NUCLEOTIDE SEQUENCE [LARGE SCALE GENOMIC DNA]</scope>
    <source>
        <strain evidence="1 2">BEG34</strain>
    </source>
</reference>
<dbReference type="Proteomes" id="UP000439903">
    <property type="component" value="Unassembled WGS sequence"/>
</dbReference>
<dbReference type="AlphaFoldDB" id="A0A8H4EP99"/>
<gene>
    <name evidence="1" type="ORF">F8M41_013535</name>
</gene>
<organism evidence="1 2">
    <name type="scientific">Gigaspora margarita</name>
    <dbReference type="NCBI Taxonomy" id="4874"/>
    <lineage>
        <taxon>Eukaryota</taxon>
        <taxon>Fungi</taxon>
        <taxon>Fungi incertae sedis</taxon>
        <taxon>Mucoromycota</taxon>
        <taxon>Glomeromycotina</taxon>
        <taxon>Glomeromycetes</taxon>
        <taxon>Diversisporales</taxon>
        <taxon>Gigasporaceae</taxon>
        <taxon>Gigaspora</taxon>
    </lineage>
</organism>
<evidence type="ECO:0000313" key="2">
    <source>
        <dbReference type="Proteomes" id="UP000439903"/>
    </source>
</evidence>